<geneLocation type="plasmid" evidence="1 2">
    <name>paPv2</name>
</geneLocation>
<evidence type="ECO:0000313" key="2">
    <source>
        <dbReference type="Proteomes" id="UP001177595"/>
    </source>
</evidence>
<name>A0AA95K7M4_9GAMM</name>
<evidence type="ECO:0000313" key="1">
    <source>
        <dbReference type="EMBL" id="WGM03500.1"/>
    </source>
</evidence>
<dbReference type="AlphaFoldDB" id="A0AA95K7M4"/>
<dbReference type="Proteomes" id="UP001177595">
    <property type="component" value="Plasmid paPv2"/>
</dbReference>
<keyword evidence="1" id="KW-0614">Plasmid</keyword>
<dbReference type="PANTHER" id="PTHR34413">
    <property type="entry name" value="PROPHAGE TAIL FIBER ASSEMBLY PROTEIN HOMOLOG TFAE-RELATED-RELATED"/>
    <property type="match status" value="1"/>
</dbReference>
<gene>
    <name evidence="1" type="ORF">QE210_18430</name>
</gene>
<dbReference type="PANTHER" id="PTHR34413:SF2">
    <property type="entry name" value="PROPHAGE TAIL FIBER ASSEMBLY PROTEIN HOMOLOG TFAE-RELATED"/>
    <property type="match status" value="1"/>
</dbReference>
<sequence length="215" mass="25165">MKYSLEIVNKNDIPESSMTTLNERGFAISDGYILIYEYLNDSTREYSGAKYAFLSKYTGLRDGYTLDAPVLPDNEEYALIRSKDQKDWFYVPDHRGKTVYKTDNSYPYIVDYPGEIKPGFTFLEPKTVFDYWDGDKWVTDKEAQKKDDLQNAGYAKQSRINRASEIIQPLQDAVDLDMATADEIKQLRNWKRYRLNVYRQDISNAPDIDWPKKPE</sequence>
<dbReference type="Pfam" id="PF02413">
    <property type="entry name" value="Caudo_TAP"/>
    <property type="match status" value="1"/>
</dbReference>
<reference evidence="1" key="1">
    <citation type="submission" date="2023-04" db="EMBL/GenBank/DDBJ databases">
        <title>Genome dynamics across the evolutionary transition to endosymbiosis.</title>
        <authorList>
            <person name="Siozios S."/>
            <person name="Nadal-Jimenez P."/>
            <person name="Azagi T."/>
            <person name="Sprong H."/>
            <person name="Frost C.L."/>
            <person name="Parratt S.R."/>
            <person name="Taylor G."/>
            <person name="Brettell L."/>
            <person name="Lew K.C."/>
            <person name="Croft L."/>
            <person name="King K.C."/>
            <person name="Brockhurst M.A."/>
            <person name="Hypsa V."/>
            <person name="Novakova E."/>
            <person name="Darby A.C."/>
            <person name="Hurst G.D.D."/>
        </authorList>
    </citation>
    <scope>NUCLEOTIDE SEQUENCE</scope>
    <source>
        <strain evidence="1">APv</strain>
        <plasmid evidence="1">paPv2</plasmid>
    </source>
</reference>
<proteinExistence type="predicted"/>
<dbReference type="InterPro" id="IPR051220">
    <property type="entry name" value="TFA_Chaperone"/>
</dbReference>
<dbReference type="InterPro" id="IPR003458">
    <property type="entry name" value="Phage_T4_Gp38_tail_assem"/>
</dbReference>
<dbReference type="RefSeq" id="WP_280626705.1">
    <property type="nucleotide sequence ID" value="NZ_CP123506.1"/>
</dbReference>
<organism evidence="1 2">
    <name type="scientific">Arsenophonus nasoniae</name>
    <name type="common">son-killer infecting Nasonia vitripennis</name>
    <dbReference type="NCBI Taxonomy" id="638"/>
    <lineage>
        <taxon>Bacteria</taxon>
        <taxon>Pseudomonadati</taxon>
        <taxon>Pseudomonadota</taxon>
        <taxon>Gammaproteobacteria</taxon>
        <taxon>Enterobacterales</taxon>
        <taxon>Morganellaceae</taxon>
        <taxon>Arsenophonus</taxon>
    </lineage>
</organism>
<protein>
    <submittedName>
        <fullName evidence="1">Tail fiber assembly protein</fullName>
    </submittedName>
</protein>
<accession>A0AA95K7M4</accession>
<dbReference type="EMBL" id="CP123506">
    <property type="protein sequence ID" value="WGM03500.1"/>
    <property type="molecule type" value="Genomic_DNA"/>
</dbReference>